<evidence type="ECO:0000256" key="8">
    <source>
        <dbReference type="SAM" id="MobiDB-lite"/>
    </source>
</evidence>
<dbReference type="RefSeq" id="WP_261494796.1">
    <property type="nucleotide sequence ID" value="NZ_JAOCQF010000001.1"/>
</dbReference>
<dbReference type="InterPro" id="IPR023408">
    <property type="entry name" value="MscS_beta-dom_sf"/>
</dbReference>
<dbReference type="InterPro" id="IPR052702">
    <property type="entry name" value="MscS-like_channel"/>
</dbReference>
<proteinExistence type="inferred from homology"/>
<dbReference type="Gene3D" id="3.30.70.100">
    <property type="match status" value="1"/>
</dbReference>
<accession>A0ABT2NKB8</accession>
<evidence type="ECO:0000256" key="10">
    <source>
        <dbReference type="SAM" id="SignalP"/>
    </source>
</evidence>
<feature type="chain" id="PRO_5047215288" evidence="10">
    <location>
        <begin position="20"/>
        <end position="810"/>
    </location>
</feature>
<dbReference type="InterPro" id="IPR022249">
    <property type="entry name" value="DUF3772"/>
</dbReference>
<evidence type="ECO:0000256" key="1">
    <source>
        <dbReference type="ARBA" id="ARBA00004651"/>
    </source>
</evidence>
<feature type="transmembrane region" description="Helical" evidence="9">
    <location>
        <begin position="291"/>
        <end position="316"/>
    </location>
</feature>
<feature type="transmembrane region" description="Helical" evidence="9">
    <location>
        <begin position="582"/>
        <end position="611"/>
    </location>
</feature>
<dbReference type="Gene3D" id="2.30.30.60">
    <property type="match status" value="1"/>
</dbReference>
<feature type="transmembrane region" description="Helical" evidence="9">
    <location>
        <begin position="398"/>
        <end position="419"/>
    </location>
</feature>
<evidence type="ECO:0000256" key="2">
    <source>
        <dbReference type="ARBA" id="ARBA00008017"/>
    </source>
</evidence>
<keyword evidence="7" id="KW-0175">Coiled coil</keyword>
<dbReference type="Gene3D" id="1.10.287.1260">
    <property type="match status" value="1"/>
</dbReference>
<dbReference type="EMBL" id="JAOCQF010000001">
    <property type="protein sequence ID" value="MCT8329372.1"/>
    <property type="molecule type" value="Genomic_DNA"/>
</dbReference>
<evidence type="ECO:0000256" key="5">
    <source>
        <dbReference type="ARBA" id="ARBA00022989"/>
    </source>
</evidence>
<dbReference type="SUPFAM" id="SSF82689">
    <property type="entry name" value="Mechanosensitive channel protein MscS (YggB), C-terminal domain"/>
    <property type="match status" value="1"/>
</dbReference>
<dbReference type="InterPro" id="IPR006685">
    <property type="entry name" value="MscS_channel_2nd"/>
</dbReference>
<feature type="region of interest" description="Disordered" evidence="8">
    <location>
        <begin position="774"/>
        <end position="810"/>
    </location>
</feature>
<evidence type="ECO:0000313" key="14">
    <source>
        <dbReference type="EMBL" id="MCT8329372.1"/>
    </source>
</evidence>
<dbReference type="PANTHER" id="PTHR30347:SF1">
    <property type="entry name" value="MECHANOSENSITIVE CHANNEL MSCK"/>
    <property type="match status" value="1"/>
</dbReference>
<dbReference type="PROSITE" id="PS01246">
    <property type="entry name" value="UPF0003"/>
    <property type="match status" value="1"/>
</dbReference>
<sequence length="810" mass="86343">MRGLRLLLIVLLAALAAPAGLTGPFAGAAMAQEAPAAPDYAQWEKDAALAEQVLEEDRASNQAMEQLRQRIVDWRARFAAVQSANQQRIETLRSQIAALGAAPSEGQSEAPEIAERRSALNDQLAKLEAPGIAAVEAHSRAEGIIREIDSLIRDRQADALLKLSPSPVNPINWPAGAAVLTQGLKTLWGETVGAWENPARRTELRNNLPVIILYLAIAGILVLRAPGFIGNMTARLHRSNSMRTRALAATILSLGQVVVPVLGVLLLVMATRATGMTGLRSGELIGALPEAAAAFFLARWLGASVFTGGTTAPIVVERPAEARFHASMLGVAAALEVMRVAFATDVRPPLSQAAQSVWAFPVAVLVAVFLFRLGHLIRRREGALDTDERAFGARIQKLFGTALVAASVVSPLLGAVGYVAASNALIWPALGTLALVGLVIVLHRFLTDIYLVVSRSGEEGREALVPVLLVFVLALSALPALALIWGARTADLWEAWNRFRGGIVLGETRISPTSFLTLVAVFVMGYLATRLVQGALKYSVLPRTNLEKGVQNALAAGVGYVGIFLAALVSITAAGLDLSSLAIVAGALSVGIGFGLQNIVQNFVSGIILLIERPISEGDMIEVNGQFGIVKGISVRSTWIETFDRTDVIVPNGDLVSGVVTNLTRGNLTGRLILKAGVAYGSDTRRVEAILKEIANAQPLVLVDPAPAVIFTDLGADSLNFEVRAILSDVNFKNVVLSEMNHEIVRRFAEEGIEIPFAQRDIWIRNPEALRGEARVAAPAPATPAAPEARRTPDPRLIHNDPSEDEEGDR</sequence>
<dbReference type="SUPFAM" id="SSF82861">
    <property type="entry name" value="Mechanosensitive channel protein MscS (YggB), transmembrane region"/>
    <property type="match status" value="1"/>
</dbReference>
<feature type="transmembrane region" description="Helical" evidence="9">
    <location>
        <begin position="246"/>
        <end position="271"/>
    </location>
</feature>
<dbReference type="Proteomes" id="UP001205601">
    <property type="component" value="Unassembled WGS sequence"/>
</dbReference>
<feature type="transmembrane region" description="Helical" evidence="9">
    <location>
        <begin position="425"/>
        <end position="442"/>
    </location>
</feature>
<dbReference type="Pfam" id="PF21082">
    <property type="entry name" value="MS_channel_3rd"/>
    <property type="match status" value="1"/>
</dbReference>
<reference evidence="15" key="1">
    <citation type="submission" date="2023-07" db="EMBL/GenBank/DDBJ databases">
        <title>Defluviimonas sediminis sp. nov., isolated from mangrove sediment.</title>
        <authorList>
            <person name="Liu L."/>
            <person name="Li J."/>
            <person name="Huang Y."/>
            <person name="Pan J."/>
            <person name="Li M."/>
        </authorList>
    </citation>
    <scope>NUCLEOTIDE SEQUENCE [LARGE SCALE GENOMIC DNA]</scope>
    <source>
        <strain evidence="15">FT324</strain>
    </source>
</reference>
<dbReference type="InterPro" id="IPR049278">
    <property type="entry name" value="MS_channel_C"/>
</dbReference>
<dbReference type="InterPro" id="IPR006686">
    <property type="entry name" value="MscS_channel_CS"/>
</dbReference>
<evidence type="ECO:0000256" key="7">
    <source>
        <dbReference type="SAM" id="Coils"/>
    </source>
</evidence>
<dbReference type="Pfam" id="PF12607">
    <property type="entry name" value="DUF3772"/>
    <property type="match status" value="1"/>
</dbReference>
<comment type="caution">
    <text evidence="14">The sequence shown here is derived from an EMBL/GenBank/DDBJ whole genome shotgun (WGS) entry which is preliminary data.</text>
</comment>
<gene>
    <name evidence="14" type="ORF">N5I32_07605</name>
</gene>
<evidence type="ECO:0000256" key="3">
    <source>
        <dbReference type="ARBA" id="ARBA00022475"/>
    </source>
</evidence>
<organism evidence="14 15">
    <name type="scientific">Albidovulum sediminis</name>
    <dbReference type="NCBI Taxonomy" id="3066345"/>
    <lineage>
        <taxon>Bacteria</taxon>
        <taxon>Pseudomonadati</taxon>
        <taxon>Pseudomonadota</taxon>
        <taxon>Alphaproteobacteria</taxon>
        <taxon>Rhodobacterales</taxon>
        <taxon>Paracoccaceae</taxon>
        <taxon>Albidovulum</taxon>
    </lineage>
</organism>
<dbReference type="SUPFAM" id="SSF50182">
    <property type="entry name" value="Sm-like ribonucleoproteins"/>
    <property type="match status" value="1"/>
</dbReference>
<feature type="transmembrane region" description="Helical" evidence="9">
    <location>
        <begin position="208"/>
        <end position="225"/>
    </location>
</feature>
<feature type="domain" description="Mechanosensitive ion channel MscS" evidence="11">
    <location>
        <begin position="598"/>
        <end position="665"/>
    </location>
</feature>
<feature type="transmembrane region" description="Helical" evidence="9">
    <location>
        <begin position="358"/>
        <end position="377"/>
    </location>
</feature>
<name>A0ABT2NKB8_9RHOB</name>
<feature type="compositionally biased region" description="Basic and acidic residues" evidence="8">
    <location>
        <begin position="788"/>
        <end position="802"/>
    </location>
</feature>
<feature type="transmembrane region" description="Helical" evidence="9">
    <location>
        <begin position="514"/>
        <end position="532"/>
    </location>
</feature>
<evidence type="ECO:0000256" key="4">
    <source>
        <dbReference type="ARBA" id="ARBA00022692"/>
    </source>
</evidence>
<evidence type="ECO:0000259" key="11">
    <source>
        <dbReference type="Pfam" id="PF00924"/>
    </source>
</evidence>
<keyword evidence="15" id="KW-1185">Reference proteome</keyword>
<comment type="subcellular location">
    <subcellularLocation>
        <location evidence="1">Cell membrane</location>
        <topology evidence="1">Multi-pass membrane protein</topology>
    </subcellularLocation>
</comment>
<evidence type="ECO:0000313" key="15">
    <source>
        <dbReference type="Proteomes" id="UP001205601"/>
    </source>
</evidence>
<evidence type="ECO:0000256" key="6">
    <source>
        <dbReference type="ARBA" id="ARBA00023136"/>
    </source>
</evidence>
<comment type="similarity">
    <text evidence="2">Belongs to the MscS (TC 1.A.23) family.</text>
</comment>
<feature type="transmembrane region" description="Helical" evidence="9">
    <location>
        <begin position="328"/>
        <end position="346"/>
    </location>
</feature>
<dbReference type="Pfam" id="PF00924">
    <property type="entry name" value="MS_channel_2nd"/>
    <property type="match status" value="1"/>
</dbReference>
<dbReference type="PANTHER" id="PTHR30347">
    <property type="entry name" value="POTASSIUM CHANNEL RELATED"/>
    <property type="match status" value="1"/>
</dbReference>
<feature type="signal peptide" evidence="10">
    <location>
        <begin position="1"/>
        <end position="19"/>
    </location>
</feature>
<evidence type="ECO:0000259" key="13">
    <source>
        <dbReference type="Pfam" id="PF21082"/>
    </source>
</evidence>
<keyword evidence="3" id="KW-1003">Cell membrane</keyword>
<keyword evidence="4 9" id="KW-0812">Transmembrane</keyword>
<dbReference type="InterPro" id="IPR010920">
    <property type="entry name" value="LSM_dom_sf"/>
</dbReference>
<keyword evidence="5 9" id="KW-1133">Transmembrane helix</keyword>
<protein>
    <submittedName>
        <fullName evidence="14">DUF3772 domain-containing protein</fullName>
    </submittedName>
</protein>
<evidence type="ECO:0000259" key="12">
    <source>
        <dbReference type="Pfam" id="PF12607"/>
    </source>
</evidence>
<dbReference type="InterPro" id="IPR011066">
    <property type="entry name" value="MscS_channel_C_sf"/>
</dbReference>
<feature type="coiled-coil region" evidence="7">
    <location>
        <begin position="50"/>
        <end position="84"/>
    </location>
</feature>
<feature type="domain" description="DUF3772" evidence="12">
    <location>
        <begin position="134"/>
        <end position="191"/>
    </location>
</feature>
<feature type="transmembrane region" description="Helical" evidence="9">
    <location>
        <begin position="463"/>
        <end position="487"/>
    </location>
</feature>
<feature type="compositionally biased region" description="Low complexity" evidence="8">
    <location>
        <begin position="775"/>
        <end position="787"/>
    </location>
</feature>
<dbReference type="InterPro" id="IPR011014">
    <property type="entry name" value="MscS_channel_TM-2"/>
</dbReference>
<evidence type="ECO:0000256" key="9">
    <source>
        <dbReference type="SAM" id="Phobius"/>
    </source>
</evidence>
<feature type="transmembrane region" description="Helical" evidence="9">
    <location>
        <begin position="553"/>
        <end position="576"/>
    </location>
</feature>
<keyword evidence="6 9" id="KW-0472">Membrane</keyword>
<feature type="domain" description="Mechanosensitive ion channel MscS C-terminal" evidence="13">
    <location>
        <begin position="677"/>
        <end position="755"/>
    </location>
</feature>
<keyword evidence="10" id="KW-0732">Signal</keyword>